<name>A0A9D9N820_9FIRM</name>
<dbReference type="CDD" id="cd03135">
    <property type="entry name" value="GATase1_DJ-1"/>
    <property type="match status" value="1"/>
</dbReference>
<feature type="domain" description="DJ-1/PfpI" evidence="1">
    <location>
        <begin position="2"/>
        <end position="166"/>
    </location>
</feature>
<reference evidence="2" key="2">
    <citation type="journal article" date="2021" name="PeerJ">
        <title>Extensive microbial diversity within the chicken gut microbiome revealed by metagenomics and culture.</title>
        <authorList>
            <person name="Gilroy R."/>
            <person name="Ravi A."/>
            <person name="Getino M."/>
            <person name="Pursley I."/>
            <person name="Horton D.L."/>
            <person name="Alikhan N.F."/>
            <person name="Baker D."/>
            <person name="Gharbi K."/>
            <person name="Hall N."/>
            <person name="Watson M."/>
            <person name="Adriaenssens E.M."/>
            <person name="Foster-Nyarko E."/>
            <person name="Jarju S."/>
            <person name="Secka A."/>
            <person name="Antonio M."/>
            <person name="Oren A."/>
            <person name="Chaudhuri R.R."/>
            <person name="La Ragione R."/>
            <person name="Hildebrand F."/>
            <person name="Pallen M.J."/>
        </authorList>
    </citation>
    <scope>NUCLEOTIDE SEQUENCE</scope>
    <source>
        <strain evidence="2">E3-2379</strain>
    </source>
</reference>
<evidence type="ECO:0000259" key="1">
    <source>
        <dbReference type="Pfam" id="PF01965"/>
    </source>
</evidence>
<dbReference type="AlphaFoldDB" id="A0A9D9N820"/>
<accession>A0A9D9N820</accession>
<dbReference type="GO" id="GO:0005737">
    <property type="term" value="C:cytoplasm"/>
    <property type="evidence" value="ECO:0007669"/>
    <property type="project" value="TreeGrafter"/>
</dbReference>
<dbReference type="PANTHER" id="PTHR48094">
    <property type="entry name" value="PROTEIN/NUCLEIC ACID DEGLYCASE DJ-1-RELATED"/>
    <property type="match status" value="1"/>
</dbReference>
<dbReference type="Pfam" id="PF01965">
    <property type="entry name" value="DJ-1_PfpI"/>
    <property type="match status" value="1"/>
</dbReference>
<dbReference type="InterPro" id="IPR050325">
    <property type="entry name" value="Prot/Nucl_acid_deglycase"/>
</dbReference>
<dbReference type="PANTHER" id="PTHR48094:SF12">
    <property type="entry name" value="PARKINSON DISEASE PROTEIN 7 HOMOLOG"/>
    <property type="match status" value="1"/>
</dbReference>
<dbReference type="SUPFAM" id="SSF52317">
    <property type="entry name" value="Class I glutamine amidotransferase-like"/>
    <property type="match status" value="1"/>
</dbReference>
<dbReference type="NCBIfam" id="TIGR01383">
    <property type="entry name" value="not_thiJ"/>
    <property type="match status" value="1"/>
</dbReference>
<dbReference type="InterPro" id="IPR006287">
    <property type="entry name" value="DJ-1"/>
</dbReference>
<dbReference type="EMBL" id="JADIML010000192">
    <property type="protein sequence ID" value="MBO8463654.1"/>
    <property type="molecule type" value="Genomic_DNA"/>
</dbReference>
<dbReference type="InterPro" id="IPR029062">
    <property type="entry name" value="Class_I_gatase-like"/>
</dbReference>
<protein>
    <submittedName>
        <fullName evidence="2">DJ-1/PfpI family protein</fullName>
    </submittedName>
</protein>
<comment type="caution">
    <text evidence="2">The sequence shown here is derived from an EMBL/GenBank/DDBJ whole genome shotgun (WGS) entry which is preliminary data.</text>
</comment>
<proteinExistence type="predicted"/>
<evidence type="ECO:0000313" key="2">
    <source>
        <dbReference type="EMBL" id="MBO8463654.1"/>
    </source>
</evidence>
<dbReference type="Proteomes" id="UP000823618">
    <property type="component" value="Unassembled WGS sequence"/>
</dbReference>
<sequence>MKQVYVMLANGFEEIEALTVVDILRRGDVKTATVSITEEKKVVSSHGIVVEADLCFSEMKEEDAEAIVLPGGMPGTINLKEKQELMDMLTRRYEKKQLIAAICAAPGLILGDLGMLEGRNATCYPAMAEYMKGANYQKEEQVVQDEFLITACGMGAAIPFSLKILEVLKGKEVAKQVQESILYENKN</sequence>
<dbReference type="InterPro" id="IPR002818">
    <property type="entry name" value="DJ-1/PfpI"/>
</dbReference>
<reference evidence="2" key="1">
    <citation type="submission" date="2020-10" db="EMBL/GenBank/DDBJ databases">
        <authorList>
            <person name="Gilroy R."/>
        </authorList>
    </citation>
    <scope>NUCLEOTIDE SEQUENCE</scope>
    <source>
        <strain evidence="2">E3-2379</strain>
    </source>
</reference>
<gene>
    <name evidence="2" type="ORF">IAC13_06975</name>
</gene>
<evidence type="ECO:0000313" key="3">
    <source>
        <dbReference type="Proteomes" id="UP000823618"/>
    </source>
</evidence>
<organism evidence="2 3">
    <name type="scientific">Candidatus Scybalomonas excrementavium</name>
    <dbReference type="NCBI Taxonomy" id="2840943"/>
    <lineage>
        <taxon>Bacteria</taxon>
        <taxon>Bacillati</taxon>
        <taxon>Bacillota</taxon>
        <taxon>Clostridia</taxon>
        <taxon>Lachnospirales</taxon>
        <taxon>Lachnospiraceae</taxon>
        <taxon>Lachnospiraceae incertae sedis</taxon>
        <taxon>Candidatus Scybalomonas</taxon>
    </lineage>
</organism>
<dbReference type="Gene3D" id="3.40.50.880">
    <property type="match status" value="1"/>
</dbReference>